<evidence type="ECO:0000256" key="3">
    <source>
        <dbReference type="ARBA" id="ARBA00022989"/>
    </source>
</evidence>
<dbReference type="Pfam" id="PF04932">
    <property type="entry name" value="Wzy_C"/>
    <property type="match status" value="1"/>
</dbReference>
<feature type="domain" description="O-antigen ligase-related" evidence="6">
    <location>
        <begin position="219"/>
        <end position="371"/>
    </location>
</feature>
<keyword evidence="8" id="KW-1185">Reference proteome</keyword>
<feature type="transmembrane region" description="Helical" evidence="5">
    <location>
        <begin position="208"/>
        <end position="226"/>
    </location>
</feature>
<dbReference type="InterPro" id="IPR007016">
    <property type="entry name" value="O-antigen_ligase-rel_domated"/>
</dbReference>
<evidence type="ECO:0000256" key="1">
    <source>
        <dbReference type="ARBA" id="ARBA00004141"/>
    </source>
</evidence>
<comment type="caution">
    <text evidence="7">The sequence shown here is derived from an EMBL/GenBank/DDBJ whole genome shotgun (WGS) entry which is preliminary data.</text>
</comment>
<evidence type="ECO:0000313" key="7">
    <source>
        <dbReference type="EMBL" id="TGK86768.1"/>
    </source>
</evidence>
<name>A0A4R9IF03_9LEPT</name>
<feature type="transmembrane region" description="Helical" evidence="5">
    <location>
        <begin position="166"/>
        <end position="187"/>
    </location>
</feature>
<evidence type="ECO:0000313" key="8">
    <source>
        <dbReference type="Proteomes" id="UP000298009"/>
    </source>
</evidence>
<evidence type="ECO:0000256" key="4">
    <source>
        <dbReference type="ARBA" id="ARBA00023136"/>
    </source>
</evidence>
<accession>A0A4R9IF03</accession>
<dbReference type="RefSeq" id="WP_135600392.1">
    <property type="nucleotide sequence ID" value="NZ_RQFK01000011.1"/>
</dbReference>
<comment type="subcellular location">
    <subcellularLocation>
        <location evidence="1">Membrane</location>
        <topology evidence="1">Multi-pass membrane protein</topology>
    </subcellularLocation>
</comment>
<keyword evidence="4 5" id="KW-0472">Membrane</keyword>
<feature type="transmembrane region" description="Helical" evidence="5">
    <location>
        <begin position="255"/>
        <end position="274"/>
    </location>
</feature>
<reference evidence="7" key="1">
    <citation type="journal article" date="2019" name="PLoS Negl. Trop. Dis.">
        <title>Revisiting the worldwide diversity of Leptospira species in the environment.</title>
        <authorList>
            <person name="Vincent A.T."/>
            <person name="Schiettekatte O."/>
            <person name="Bourhy P."/>
            <person name="Veyrier F.J."/>
            <person name="Picardeau M."/>
        </authorList>
    </citation>
    <scope>NUCLEOTIDE SEQUENCE [LARGE SCALE GENOMIC DNA]</scope>
    <source>
        <strain evidence="7">201800287</strain>
    </source>
</reference>
<feature type="transmembrane region" description="Helical" evidence="5">
    <location>
        <begin position="232"/>
        <end position="248"/>
    </location>
</feature>
<feature type="transmembrane region" description="Helical" evidence="5">
    <location>
        <begin position="57"/>
        <end position="75"/>
    </location>
</feature>
<proteinExistence type="predicted"/>
<feature type="transmembrane region" description="Helical" evidence="5">
    <location>
        <begin position="115"/>
        <end position="135"/>
    </location>
</feature>
<gene>
    <name evidence="7" type="ORF">EHQ24_03945</name>
</gene>
<feature type="transmembrane region" description="Helical" evidence="5">
    <location>
        <begin position="389"/>
        <end position="406"/>
    </location>
</feature>
<evidence type="ECO:0000259" key="6">
    <source>
        <dbReference type="Pfam" id="PF04932"/>
    </source>
</evidence>
<dbReference type="OrthoDB" id="345652at2"/>
<dbReference type="EMBL" id="RQFK01000011">
    <property type="protein sequence ID" value="TGK86768.1"/>
    <property type="molecule type" value="Genomic_DNA"/>
</dbReference>
<dbReference type="PANTHER" id="PTHR37422:SF13">
    <property type="entry name" value="LIPOPOLYSACCHARIDE BIOSYNTHESIS PROTEIN PA4999-RELATED"/>
    <property type="match status" value="1"/>
</dbReference>
<dbReference type="GO" id="GO:0016874">
    <property type="term" value="F:ligase activity"/>
    <property type="evidence" value="ECO:0007669"/>
    <property type="project" value="UniProtKB-KW"/>
</dbReference>
<dbReference type="AlphaFoldDB" id="A0A4R9IF03"/>
<feature type="transmembrane region" description="Helical" evidence="5">
    <location>
        <begin position="441"/>
        <end position="463"/>
    </location>
</feature>
<feature type="transmembrane region" description="Helical" evidence="5">
    <location>
        <begin position="358"/>
        <end position="377"/>
    </location>
</feature>
<protein>
    <submittedName>
        <fullName evidence="7">O-antigen ligase domain-containing protein</fullName>
    </submittedName>
</protein>
<dbReference type="PANTHER" id="PTHR37422">
    <property type="entry name" value="TEICHURONIC ACID BIOSYNTHESIS PROTEIN TUAE"/>
    <property type="match status" value="1"/>
</dbReference>
<organism evidence="7 8">
    <name type="scientific">Leptospira noumeaensis</name>
    <dbReference type="NCBI Taxonomy" id="2484964"/>
    <lineage>
        <taxon>Bacteria</taxon>
        <taxon>Pseudomonadati</taxon>
        <taxon>Spirochaetota</taxon>
        <taxon>Spirochaetia</taxon>
        <taxon>Leptospirales</taxon>
        <taxon>Leptospiraceae</taxon>
        <taxon>Leptospira</taxon>
    </lineage>
</organism>
<dbReference type="Proteomes" id="UP000298009">
    <property type="component" value="Unassembled WGS sequence"/>
</dbReference>
<feature type="transmembrane region" description="Helical" evidence="5">
    <location>
        <begin position="12"/>
        <end position="45"/>
    </location>
</feature>
<evidence type="ECO:0000256" key="2">
    <source>
        <dbReference type="ARBA" id="ARBA00022692"/>
    </source>
</evidence>
<dbReference type="InterPro" id="IPR051533">
    <property type="entry name" value="WaaL-like"/>
</dbReference>
<evidence type="ECO:0000256" key="5">
    <source>
        <dbReference type="SAM" id="Phobius"/>
    </source>
</evidence>
<keyword evidence="2 5" id="KW-0812">Transmembrane</keyword>
<keyword evidence="7" id="KW-0436">Ligase</keyword>
<dbReference type="GO" id="GO:0016020">
    <property type="term" value="C:membrane"/>
    <property type="evidence" value="ECO:0007669"/>
    <property type="project" value="UniProtKB-SubCell"/>
</dbReference>
<keyword evidence="3 5" id="KW-1133">Transmembrane helix</keyword>
<sequence length="628" mass="73248">MIGKETFHKISVVFLYLFFVLSPVSISLCQIFAGASLFFLFLDYIQKKKFPKFESQILFWILLYLSFLFTPILNFEETNWKKVILKSEFGDVWMAFLLLHHSNLSRIEKTKLKQAVLLGAVFLVLSGLVSLLSPYRLAPFVMDGFQYIEGRRLPHLLVFILQKLPLYLPIGFQSTHLTYGGLLAIYLPSLFERTIRMFPITKKGRFSRFYTCSLFTCSLVGFLLLFLNQSRSIWFGLLFGLVLLSLRKKISIKKYLPWFGFGLIGFVFLCFLLYQNNWLFQRAIDDLFAKRSLENQRVWIHKMNFAILKDFYFLGIGSGNYPTEFVANAKELVREIPELYYDLSITPKSHAHFDFLEFWILGGVFGGISFFSFLYLITKNILEVPKHNLFYLGFYAIVFAGSFQCFLLDDEVLLPFLGILCLLPNTNFQKNGLEEIPEKKLQYKIFGILLFWIFISSMGALYLSKTPANDLFIHRARTEHNFPATLAQSSINARGPVALPWETKEMYFKLAGCLDKNINFDQDAELRQIPIQFQIHWEDLSTGNLPASLELEIRKRESFDQDKEYKVHAERIVKKESFKNPKQIQRVIVHPKDYLTEGTEFIDFGFRYVWTGERPYLPRIEISGNCVE</sequence>